<evidence type="ECO:0000256" key="6">
    <source>
        <dbReference type="ARBA" id="ARBA00022764"/>
    </source>
</evidence>
<evidence type="ECO:0000256" key="3">
    <source>
        <dbReference type="ARBA" id="ARBA00022608"/>
    </source>
</evidence>
<dbReference type="InterPro" id="IPR021140">
    <property type="entry name" value="Inh/Omp19"/>
</dbReference>
<evidence type="ECO:0000256" key="5">
    <source>
        <dbReference type="ARBA" id="ARBA00022729"/>
    </source>
</evidence>
<comment type="subcellular location">
    <subcellularLocation>
        <location evidence="1">Periplasm</location>
    </subcellularLocation>
</comment>
<keyword evidence="5" id="KW-0732">Signal</keyword>
<dbReference type="Pfam" id="PF02974">
    <property type="entry name" value="Inh"/>
    <property type="match status" value="1"/>
</dbReference>
<sequence length="159" mass="17180">MQIKVNQRPGDKPSTVYKGVFMVKRSLRQPYRSLFGAILAISTLMSSGAIMASSLVLPNASDLSGQWQLQLNSSVVKVCGIELKSTAIKPNLTWHASGESSCLKQLLGSAPQGWRPTPDGITLTDGTGNALAFFERAQEGYEMTLPDNTGVVTLRRIPN</sequence>
<evidence type="ECO:0000313" key="10">
    <source>
        <dbReference type="EMBL" id="OVZ83054.1"/>
    </source>
</evidence>
<keyword evidence="8" id="KW-1133">Transmembrane helix</keyword>
<reference evidence="10 11" key="1">
    <citation type="submission" date="2017-05" db="EMBL/GenBank/DDBJ databases">
        <title>Whole genome sequencing of Yersinia kristensenii.</title>
        <authorList>
            <person name="Campioni F."/>
        </authorList>
    </citation>
    <scope>NUCLEOTIDE SEQUENCE [LARGE SCALE GENOMIC DNA]</scope>
    <source>
        <strain evidence="10 11">CFSAN060536</strain>
    </source>
</reference>
<dbReference type="GO" id="GO:0042597">
    <property type="term" value="C:periplasmic space"/>
    <property type="evidence" value="ECO:0007669"/>
    <property type="project" value="UniProtKB-SubCell"/>
</dbReference>
<comment type="similarity">
    <text evidence="2">Belongs to the protease inhibitor I38 family.</text>
</comment>
<dbReference type="AlphaFoldDB" id="A0A208ZRD9"/>
<evidence type="ECO:0000256" key="7">
    <source>
        <dbReference type="ARBA" id="ARBA00023215"/>
    </source>
</evidence>
<feature type="domain" description="Alkaline proteinase inhibitor/ Outer membrane lipoprotein Omp19" evidence="9">
    <location>
        <begin position="58"/>
        <end position="152"/>
    </location>
</feature>
<evidence type="ECO:0000256" key="1">
    <source>
        <dbReference type="ARBA" id="ARBA00004418"/>
    </source>
</evidence>
<keyword evidence="4" id="KW-0646">Protease inhibitor</keyword>
<feature type="transmembrane region" description="Helical" evidence="8">
    <location>
        <begin position="34"/>
        <end position="57"/>
    </location>
</feature>
<accession>A0A208ZRD9</accession>
<organism evidence="10 11">
    <name type="scientific">Yersinia intermedia</name>
    <dbReference type="NCBI Taxonomy" id="631"/>
    <lineage>
        <taxon>Bacteria</taxon>
        <taxon>Pseudomonadati</taxon>
        <taxon>Pseudomonadota</taxon>
        <taxon>Gammaproteobacteria</taxon>
        <taxon>Enterobacterales</taxon>
        <taxon>Yersiniaceae</taxon>
        <taxon>Yersinia</taxon>
    </lineage>
</organism>
<dbReference type="Gene3D" id="2.40.128.10">
    <property type="match status" value="1"/>
</dbReference>
<dbReference type="EMBL" id="NHOI01000034">
    <property type="protein sequence ID" value="OVZ83054.1"/>
    <property type="molecule type" value="Genomic_DNA"/>
</dbReference>
<evidence type="ECO:0000259" key="9">
    <source>
        <dbReference type="Pfam" id="PF02974"/>
    </source>
</evidence>
<dbReference type="Proteomes" id="UP000196440">
    <property type="component" value="Unassembled WGS sequence"/>
</dbReference>
<evidence type="ECO:0000256" key="8">
    <source>
        <dbReference type="SAM" id="Phobius"/>
    </source>
</evidence>
<name>A0A208ZRD9_YERIN</name>
<keyword evidence="6" id="KW-0574">Periplasm</keyword>
<dbReference type="PRINTS" id="PR01274">
    <property type="entry name" value="MPTASEINHBTR"/>
</dbReference>
<dbReference type="SUPFAM" id="SSF50882">
    <property type="entry name" value="beta-Barrel protease inhibitors"/>
    <property type="match status" value="1"/>
</dbReference>
<proteinExistence type="inferred from homology"/>
<keyword evidence="8" id="KW-0472">Membrane</keyword>
<keyword evidence="8" id="KW-0812">Transmembrane</keyword>
<evidence type="ECO:0000313" key="11">
    <source>
        <dbReference type="Proteomes" id="UP000196440"/>
    </source>
</evidence>
<dbReference type="InterPro" id="IPR016085">
    <property type="entry name" value="Protease_inh_B-barrel_dom"/>
</dbReference>
<gene>
    <name evidence="10" type="ORF">CBW57_19410</name>
</gene>
<keyword evidence="3" id="KW-0483">Metalloprotease inhibitor</keyword>
<protein>
    <submittedName>
        <fullName evidence="10">Alkaline proteinase inhibitor</fullName>
    </submittedName>
</protein>
<evidence type="ECO:0000256" key="4">
    <source>
        <dbReference type="ARBA" id="ARBA00022690"/>
    </source>
</evidence>
<comment type="caution">
    <text evidence="10">The sequence shown here is derived from an EMBL/GenBank/DDBJ whole genome shotgun (WGS) entry which is preliminary data.</text>
</comment>
<keyword evidence="7" id="KW-0481">Metalloenzyme inhibitor</keyword>
<dbReference type="GO" id="GO:0008191">
    <property type="term" value="F:metalloendopeptidase inhibitor activity"/>
    <property type="evidence" value="ECO:0007669"/>
    <property type="project" value="InterPro"/>
</dbReference>
<evidence type="ECO:0000256" key="2">
    <source>
        <dbReference type="ARBA" id="ARBA00006813"/>
    </source>
</evidence>
<dbReference type="InterPro" id="IPR022815">
    <property type="entry name" value="Inh"/>
</dbReference>